<organism evidence="1 2">
    <name type="scientific">Kibdelosporangium lantanae</name>
    <dbReference type="NCBI Taxonomy" id="1497396"/>
    <lineage>
        <taxon>Bacteria</taxon>
        <taxon>Bacillati</taxon>
        <taxon>Actinomycetota</taxon>
        <taxon>Actinomycetes</taxon>
        <taxon>Pseudonocardiales</taxon>
        <taxon>Pseudonocardiaceae</taxon>
        <taxon>Kibdelosporangium</taxon>
    </lineage>
</organism>
<sequence>MLVNRLVDQNVGTVFVVHAEAQFLSHGVSGQFVPSCVPHVDVTHRSPVLNSTRAGAGPSPSC</sequence>
<dbReference type="EMBL" id="JBHTIS010000680">
    <property type="protein sequence ID" value="MFD1046508.1"/>
    <property type="molecule type" value="Genomic_DNA"/>
</dbReference>
<comment type="caution">
    <text evidence="1">The sequence shown here is derived from an EMBL/GenBank/DDBJ whole genome shotgun (WGS) entry which is preliminary data.</text>
</comment>
<protein>
    <submittedName>
        <fullName evidence="1">Uncharacterized protein</fullName>
    </submittedName>
</protein>
<reference evidence="2" key="1">
    <citation type="journal article" date="2019" name="Int. J. Syst. Evol. Microbiol.">
        <title>The Global Catalogue of Microorganisms (GCM) 10K type strain sequencing project: providing services to taxonomists for standard genome sequencing and annotation.</title>
        <authorList>
            <consortium name="The Broad Institute Genomics Platform"/>
            <consortium name="The Broad Institute Genome Sequencing Center for Infectious Disease"/>
            <person name="Wu L."/>
            <person name="Ma J."/>
        </authorList>
    </citation>
    <scope>NUCLEOTIDE SEQUENCE [LARGE SCALE GENOMIC DNA]</scope>
    <source>
        <strain evidence="2">JCM 31486</strain>
    </source>
</reference>
<dbReference type="Proteomes" id="UP001597045">
    <property type="component" value="Unassembled WGS sequence"/>
</dbReference>
<gene>
    <name evidence="1" type="ORF">ACFQ1S_13565</name>
</gene>
<feature type="non-terminal residue" evidence="1">
    <location>
        <position position="62"/>
    </location>
</feature>
<name>A0ABW3M7T1_9PSEU</name>
<evidence type="ECO:0000313" key="1">
    <source>
        <dbReference type="EMBL" id="MFD1046508.1"/>
    </source>
</evidence>
<keyword evidence="2" id="KW-1185">Reference proteome</keyword>
<evidence type="ECO:0000313" key="2">
    <source>
        <dbReference type="Proteomes" id="UP001597045"/>
    </source>
</evidence>
<proteinExistence type="predicted"/>
<accession>A0ABW3M7T1</accession>